<dbReference type="PROSITE" id="PS50007">
    <property type="entry name" value="PIPLC_X_DOMAIN"/>
    <property type="match status" value="1"/>
</dbReference>
<feature type="compositionally biased region" description="Basic and acidic residues" evidence="15">
    <location>
        <begin position="475"/>
        <end position="494"/>
    </location>
</feature>
<evidence type="ECO:0000256" key="9">
    <source>
        <dbReference type="ARBA" id="ARBA00022840"/>
    </source>
</evidence>
<evidence type="ECO:0000256" key="7">
    <source>
        <dbReference type="ARBA" id="ARBA00022741"/>
    </source>
</evidence>
<dbReference type="GO" id="GO:0051082">
    <property type="term" value="F:unfolded protein binding"/>
    <property type="evidence" value="ECO:0007669"/>
    <property type="project" value="TreeGrafter"/>
</dbReference>
<evidence type="ECO:0000256" key="3">
    <source>
        <dbReference type="ARBA" id="ARBA00022527"/>
    </source>
</evidence>
<keyword evidence="20" id="KW-1185">Reference proteome</keyword>
<evidence type="ECO:0000256" key="14">
    <source>
        <dbReference type="ARBA" id="ARBA00048679"/>
    </source>
</evidence>
<dbReference type="SMART" id="SM00580">
    <property type="entry name" value="PUG"/>
    <property type="match status" value="1"/>
</dbReference>
<evidence type="ECO:0000256" key="2">
    <source>
        <dbReference type="ARBA" id="ARBA00012513"/>
    </source>
</evidence>
<dbReference type="FunFam" id="3.30.200.20:FF:000077">
    <property type="entry name" value="Putative Serine/threonine-protein kinase/endoribonuclease IRE1"/>
    <property type="match status" value="1"/>
</dbReference>
<dbReference type="CDD" id="cd10422">
    <property type="entry name" value="RNase_Ire1"/>
    <property type="match status" value="1"/>
</dbReference>
<reference evidence="19 20" key="1">
    <citation type="journal article" date="2018" name="Genome Biol. Evol.">
        <title>Multiple Roots of Fruiting Body Formation in Amoebozoa.</title>
        <authorList>
            <person name="Hillmann F."/>
            <person name="Forbes G."/>
            <person name="Novohradska S."/>
            <person name="Ferling I."/>
            <person name="Riege K."/>
            <person name="Groth M."/>
            <person name="Westermann M."/>
            <person name="Marz M."/>
            <person name="Spaller T."/>
            <person name="Winckler T."/>
            <person name="Schaap P."/>
            <person name="Glockner G."/>
        </authorList>
    </citation>
    <scope>NUCLEOTIDE SEQUENCE [LARGE SCALE GENOMIC DNA]</scope>
    <source>
        <strain evidence="19 20">Jena</strain>
    </source>
</reference>
<evidence type="ECO:0000256" key="10">
    <source>
        <dbReference type="ARBA" id="ARBA00022989"/>
    </source>
</evidence>
<dbReference type="PROSITE" id="PS51392">
    <property type="entry name" value="KEN"/>
    <property type="match status" value="1"/>
</dbReference>
<dbReference type="AlphaFoldDB" id="A0A2P6NRC7"/>
<dbReference type="InterPro" id="IPR038357">
    <property type="entry name" value="KEN_sf"/>
</dbReference>
<dbReference type="InParanoid" id="A0A2P6NRC7"/>
<keyword evidence="7" id="KW-0547">Nucleotide-binding</keyword>
<comment type="subcellular location">
    <subcellularLocation>
        <location evidence="1">Membrane</location>
        <topology evidence="1">Single-pass type I membrane protein</topology>
    </subcellularLocation>
</comment>
<dbReference type="Gene3D" id="1.20.1440.180">
    <property type="entry name" value="KEN domain"/>
    <property type="match status" value="1"/>
</dbReference>
<dbReference type="SMART" id="SM00220">
    <property type="entry name" value="S_TKc"/>
    <property type="match status" value="1"/>
</dbReference>
<dbReference type="GO" id="GO:1990604">
    <property type="term" value="C:IRE1-TRAF2-ASK1 complex"/>
    <property type="evidence" value="ECO:0007669"/>
    <property type="project" value="TreeGrafter"/>
</dbReference>
<dbReference type="EMBL" id="MDYQ01000030">
    <property type="protein sequence ID" value="PRP86490.1"/>
    <property type="molecule type" value="Genomic_DNA"/>
</dbReference>
<keyword evidence="10" id="KW-1133">Transmembrane helix</keyword>
<proteinExistence type="predicted"/>
<keyword evidence="6 16" id="KW-0732">Signal</keyword>
<evidence type="ECO:0000313" key="19">
    <source>
        <dbReference type="EMBL" id="PRP86490.1"/>
    </source>
</evidence>
<evidence type="ECO:0000256" key="15">
    <source>
        <dbReference type="SAM" id="MobiDB-lite"/>
    </source>
</evidence>
<evidence type="ECO:0000256" key="13">
    <source>
        <dbReference type="ARBA" id="ARBA00047899"/>
    </source>
</evidence>
<dbReference type="Pfam" id="PF06479">
    <property type="entry name" value="Ribonuc_2-5A"/>
    <property type="match status" value="1"/>
</dbReference>
<dbReference type="GO" id="GO:0004521">
    <property type="term" value="F:RNA endonuclease activity"/>
    <property type="evidence" value="ECO:0007669"/>
    <property type="project" value="InterPro"/>
</dbReference>
<dbReference type="PANTHER" id="PTHR13954">
    <property type="entry name" value="IRE1-RELATED"/>
    <property type="match status" value="1"/>
</dbReference>
<keyword evidence="8" id="KW-0418">Kinase</keyword>
<evidence type="ECO:0000256" key="8">
    <source>
        <dbReference type="ARBA" id="ARBA00022777"/>
    </source>
</evidence>
<protein>
    <recommendedName>
        <fullName evidence="2">non-specific serine/threonine protein kinase</fullName>
        <ecNumber evidence="2">2.7.11.1</ecNumber>
    </recommendedName>
</protein>
<dbReference type="PROSITE" id="PS00108">
    <property type="entry name" value="PROTEIN_KINASE_ST"/>
    <property type="match status" value="1"/>
</dbReference>
<dbReference type="FunCoup" id="A0A2P6NRC7">
    <property type="interactions" value="114"/>
</dbReference>
<keyword evidence="3" id="KW-0723">Serine/threonine-protein kinase</keyword>
<dbReference type="GO" id="GO:0005524">
    <property type="term" value="F:ATP binding"/>
    <property type="evidence" value="ECO:0007669"/>
    <property type="project" value="UniProtKB-KW"/>
</dbReference>
<feature type="region of interest" description="Disordered" evidence="15">
    <location>
        <begin position="25"/>
        <end position="46"/>
    </location>
</feature>
<sequence>MIERWKRLAVCLLLAALLSHTNATPANRGKRLPSMSTHLKPTDRAEDSARIESSTLVIGTVDGLIIGLDPATGDEKWTTDIGRPLFSRYGQYADGSVLLPSTDDDSVYIMTWPKDNSRQPTQPTQSPRLLRIPLSVEELVKHSPYISKDSYIFGSKDTRTFGIDVRDGNIFKSITSTSTQASEEDIQEKDKIWIMAQYYTIKALDLQTQKERWNVSAGEYYSSSSFSILGSEMINDPSLILVPDRNGRIYCFSSDEQTRQVHHKWKYAPPSTVISAYLSGRGPVLLRNNRRSATLPRSNEKDQHVVIGQTKDGDAFAWNTIHLEEFDGISHLTDGLGKTPHLDAQISVPFLHQREKQVVTLPYPEDETTSLVLTGTPSTTPVFDGAMRLRVEHDSVEEYLGVELVSIGPKTMTARENHVRDQNPSKMGTLDLFSLVWRESSWPIRTVLLGILPWSFITPFIYLYKWLRKLREKSKVEEEEPSKGKEGTTTEDKSSTPPPETFQPILNRKEMNRLEKEMRKKKKSVEEETEEKPDEPVKIGQFTVTDKVLGLGHSGTVVYEGSLRNKKVAVKRMLRMFYEGAFHEMTLLLEIDHPNIVRYLGIEEDDSFVYIALTHCKCSLYEWMSATDASPPQTSSVKKDMLTQICRGIEHIHSLNIVHQDLKPQNVLIDSKNQVRITDMGCSIQMKLDQSSFTANPLDGSQGWQAPEVLQVKIKSNLVKKNVKARGSKKCDIFSLGCLFHYVITGNHPFGETFHRESNIVKGNFSEIPLEEGMECNQLVKWMIQYDPIDRPTVEEVMMHPYFWSDTKRLTFFKDASDRFEVEKPTSPMVLELENYKEAVMQSNWKAAVDPLFLENLGEKYRKYTTDAIRCLLRVIRNKIHHYYDLPEDVRELLGPLPSGFLRYFTIRFPKLMWVTYSVLKNHCREEPHLREYFT</sequence>
<dbReference type="InterPro" id="IPR015943">
    <property type="entry name" value="WD40/YVTN_repeat-like_dom_sf"/>
</dbReference>
<dbReference type="InterPro" id="IPR018391">
    <property type="entry name" value="PQQ_b-propeller_rpt"/>
</dbReference>
<keyword evidence="9" id="KW-0067">ATP-binding</keyword>
<keyword evidence="12" id="KW-0472">Membrane</keyword>
<evidence type="ECO:0000256" key="11">
    <source>
        <dbReference type="ARBA" id="ARBA00023054"/>
    </source>
</evidence>
<evidence type="ECO:0000256" key="16">
    <source>
        <dbReference type="SAM" id="SignalP"/>
    </source>
</evidence>
<dbReference type="SUPFAM" id="SSF50998">
    <property type="entry name" value="Quinoprotein alcohol dehydrogenase-like"/>
    <property type="match status" value="1"/>
</dbReference>
<dbReference type="InterPro" id="IPR000719">
    <property type="entry name" value="Prot_kinase_dom"/>
</dbReference>
<comment type="caution">
    <text evidence="19">The sequence shown here is derived from an EMBL/GenBank/DDBJ whole genome shotgun (WGS) entry which is preliminary data.</text>
</comment>
<dbReference type="Gene3D" id="3.30.200.20">
    <property type="entry name" value="Phosphorylase Kinase, domain 1"/>
    <property type="match status" value="1"/>
</dbReference>
<dbReference type="GO" id="GO:0036498">
    <property type="term" value="P:IRE1-mediated unfolded protein response"/>
    <property type="evidence" value="ECO:0007669"/>
    <property type="project" value="TreeGrafter"/>
</dbReference>
<gene>
    <name evidence="19" type="ORF">PROFUN_05272</name>
</gene>
<evidence type="ECO:0000256" key="1">
    <source>
        <dbReference type="ARBA" id="ARBA00004479"/>
    </source>
</evidence>
<dbReference type="STRING" id="1890364.A0A2P6NRC7"/>
<dbReference type="SUPFAM" id="SSF56112">
    <property type="entry name" value="Protein kinase-like (PK-like)"/>
    <property type="match status" value="1"/>
</dbReference>
<dbReference type="InterPro" id="IPR045133">
    <property type="entry name" value="IRE1/2-like"/>
</dbReference>
<dbReference type="GO" id="GO:0006397">
    <property type="term" value="P:mRNA processing"/>
    <property type="evidence" value="ECO:0007669"/>
    <property type="project" value="InterPro"/>
</dbReference>
<dbReference type="EC" id="2.7.11.1" evidence="2"/>
<feature type="domain" description="KEN" evidence="18">
    <location>
        <begin position="806"/>
        <end position="935"/>
    </location>
</feature>
<feature type="compositionally biased region" description="Basic and acidic residues" evidence="15">
    <location>
        <begin position="507"/>
        <end position="518"/>
    </location>
</feature>
<keyword evidence="4" id="KW-0808">Transferase</keyword>
<keyword evidence="11" id="KW-0175">Coiled coil</keyword>
<keyword evidence="5" id="KW-0812">Transmembrane</keyword>
<dbReference type="Pfam" id="PF00069">
    <property type="entry name" value="Pkinase"/>
    <property type="match status" value="1"/>
</dbReference>
<dbReference type="Gene3D" id="1.10.510.10">
    <property type="entry name" value="Transferase(Phosphotransferase) domain 1"/>
    <property type="match status" value="1"/>
</dbReference>
<evidence type="ECO:0000259" key="18">
    <source>
        <dbReference type="PROSITE" id="PS51392"/>
    </source>
</evidence>
<dbReference type="Proteomes" id="UP000241769">
    <property type="component" value="Unassembled WGS sequence"/>
</dbReference>
<dbReference type="PROSITE" id="PS50011">
    <property type="entry name" value="PROTEIN_KINASE_DOM"/>
    <property type="match status" value="1"/>
</dbReference>
<evidence type="ECO:0000256" key="5">
    <source>
        <dbReference type="ARBA" id="ARBA00022692"/>
    </source>
</evidence>
<feature type="domain" description="Protein kinase" evidence="17">
    <location>
        <begin position="543"/>
        <end position="803"/>
    </location>
</feature>
<evidence type="ECO:0000256" key="4">
    <source>
        <dbReference type="ARBA" id="ARBA00022679"/>
    </source>
</evidence>
<comment type="catalytic activity">
    <reaction evidence="13">
        <text>L-threonyl-[protein] + ATP = O-phospho-L-threonyl-[protein] + ADP + H(+)</text>
        <dbReference type="Rhea" id="RHEA:46608"/>
        <dbReference type="Rhea" id="RHEA-COMP:11060"/>
        <dbReference type="Rhea" id="RHEA-COMP:11605"/>
        <dbReference type="ChEBI" id="CHEBI:15378"/>
        <dbReference type="ChEBI" id="CHEBI:30013"/>
        <dbReference type="ChEBI" id="CHEBI:30616"/>
        <dbReference type="ChEBI" id="CHEBI:61977"/>
        <dbReference type="ChEBI" id="CHEBI:456216"/>
        <dbReference type="EC" id="2.7.11.1"/>
    </reaction>
</comment>
<name>A0A2P6NRC7_9EUKA</name>
<dbReference type="PANTHER" id="PTHR13954:SF6">
    <property type="entry name" value="NON-SPECIFIC SERINE_THREONINE PROTEIN KINASE"/>
    <property type="match status" value="1"/>
</dbReference>
<feature type="chain" id="PRO_5015119577" description="non-specific serine/threonine protein kinase" evidence="16">
    <location>
        <begin position="24"/>
        <end position="935"/>
    </location>
</feature>
<dbReference type="SMART" id="SM00564">
    <property type="entry name" value="PQQ"/>
    <property type="match status" value="2"/>
</dbReference>
<dbReference type="InterPro" id="IPR011047">
    <property type="entry name" value="Quinoprotein_ADH-like_sf"/>
</dbReference>
<evidence type="ECO:0000256" key="6">
    <source>
        <dbReference type="ARBA" id="ARBA00022729"/>
    </source>
</evidence>
<organism evidence="19 20">
    <name type="scientific">Planoprotostelium fungivorum</name>
    <dbReference type="NCBI Taxonomy" id="1890364"/>
    <lineage>
        <taxon>Eukaryota</taxon>
        <taxon>Amoebozoa</taxon>
        <taxon>Evosea</taxon>
        <taxon>Variosea</taxon>
        <taxon>Cavosteliida</taxon>
        <taxon>Cavosteliaceae</taxon>
        <taxon>Planoprotostelium</taxon>
    </lineage>
</organism>
<evidence type="ECO:0000313" key="20">
    <source>
        <dbReference type="Proteomes" id="UP000241769"/>
    </source>
</evidence>
<dbReference type="InterPro" id="IPR011009">
    <property type="entry name" value="Kinase-like_dom_sf"/>
</dbReference>
<accession>A0A2P6NRC7</accession>
<evidence type="ECO:0000256" key="12">
    <source>
        <dbReference type="ARBA" id="ARBA00023136"/>
    </source>
</evidence>
<feature type="region of interest" description="Disordered" evidence="15">
    <location>
        <begin position="475"/>
        <end position="537"/>
    </location>
</feature>
<comment type="catalytic activity">
    <reaction evidence="14">
        <text>L-seryl-[protein] + ATP = O-phospho-L-seryl-[protein] + ADP + H(+)</text>
        <dbReference type="Rhea" id="RHEA:17989"/>
        <dbReference type="Rhea" id="RHEA-COMP:9863"/>
        <dbReference type="Rhea" id="RHEA-COMP:11604"/>
        <dbReference type="ChEBI" id="CHEBI:15378"/>
        <dbReference type="ChEBI" id="CHEBI:29999"/>
        <dbReference type="ChEBI" id="CHEBI:30616"/>
        <dbReference type="ChEBI" id="CHEBI:83421"/>
        <dbReference type="ChEBI" id="CHEBI:456216"/>
        <dbReference type="EC" id="2.7.11.1"/>
    </reaction>
</comment>
<evidence type="ECO:0000259" key="17">
    <source>
        <dbReference type="PROSITE" id="PS50011"/>
    </source>
</evidence>
<dbReference type="OrthoDB" id="63989at2759"/>
<dbReference type="InterPro" id="IPR010513">
    <property type="entry name" value="KEN_dom"/>
</dbReference>
<dbReference type="Gene3D" id="2.130.10.10">
    <property type="entry name" value="YVTN repeat-like/Quinoprotein amine dehydrogenase"/>
    <property type="match status" value="1"/>
</dbReference>
<dbReference type="InterPro" id="IPR008271">
    <property type="entry name" value="Ser/Thr_kinase_AS"/>
</dbReference>
<feature type="signal peptide" evidence="16">
    <location>
        <begin position="1"/>
        <end position="23"/>
    </location>
</feature>
<dbReference type="GO" id="GO:0004674">
    <property type="term" value="F:protein serine/threonine kinase activity"/>
    <property type="evidence" value="ECO:0007669"/>
    <property type="project" value="UniProtKB-KW"/>
</dbReference>